<sequence>MLLVFHVMQVVVLARLVTKLQENAHAYRVSVGTSVTAVPLAEWTQKLLLPAAQCISNGFSCIQSTYFIPKDAVKIEAEGKLNGGDRAPYYIMDRRARLKHLKVGEKTVHINGKAPTGRYYVIVHFYQPNFLPFLGKVVISGQNAASTLLTFRYCPHVSGCRAIGTSQYREGMRESIYVGRQNDILVSIAIPEDKGVWIDYVLLVPISSFSPSLLDVKPIDITQDFIQDFGQRSFFLKESTSQFCLRSAFILTTRFNGGALSCNCDSLRAIKTGCQPFAIGELCVCPT</sequence>
<dbReference type="STRING" id="50429.A0A2B4SFP8"/>
<organism evidence="1 2">
    <name type="scientific">Stylophora pistillata</name>
    <name type="common">Smooth cauliflower coral</name>
    <dbReference type="NCBI Taxonomy" id="50429"/>
    <lineage>
        <taxon>Eukaryota</taxon>
        <taxon>Metazoa</taxon>
        <taxon>Cnidaria</taxon>
        <taxon>Anthozoa</taxon>
        <taxon>Hexacorallia</taxon>
        <taxon>Scleractinia</taxon>
        <taxon>Astrocoeniina</taxon>
        <taxon>Pocilloporidae</taxon>
        <taxon>Stylophora</taxon>
    </lineage>
</organism>
<dbReference type="Proteomes" id="UP000225706">
    <property type="component" value="Unassembled WGS sequence"/>
</dbReference>
<name>A0A2B4SFP8_STYPI</name>
<gene>
    <name evidence="1" type="primary">LanA</name>
    <name evidence="1" type="ORF">AWC38_SpisGene7388</name>
</gene>
<dbReference type="EMBL" id="LSMT01000093">
    <property type="protein sequence ID" value="PFX27929.1"/>
    <property type="molecule type" value="Genomic_DNA"/>
</dbReference>
<accession>A0A2B4SFP8</accession>
<dbReference type="OrthoDB" id="10011303at2759"/>
<reference evidence="2" key="1">
    <citation type="journal article" date="2017" name="bioRxiv">
        <title>Comparative analysis of the genomes of Stylophora pistillata and Acropora digitifera provides evidence for extensive differences between species of corals.</title>
        <authorList>
            <person name="Voolstra C.R."/>
            <person name="Li Y."/>
            <person name="Liew Y.J."/>
            <person name="Baumgarten S."/>
            <person name="Zoccola D."/>
            <person name="Flot J.-F."/>
            <person name="Tambutte S."/>
            <person name="Allemand D."/>
            <person name="Aranda M."/>
        </authorList>
    </citation>
    <scope>NUCLEOTIDE SEQUENCE [LARGE SCALE GENOMIC DNA]</scope>
</reference>
<protein>
    <submittedName>
        <fullName evidence="1">Laminin subunit alpha</fullName>
    </submittedName>
</protein>
<evidence type="ECO:0000313" key="1">
    <source>
        <dbReference type="EMBL" id="PFX27929.1"/>
    </source>
</evidence>
<proteinExistence type="predicted"/>
<keyword evidence="2" id="KW-1185">Reference proteome</keyword>
<dbReference type="AlphaFoldDB" id="A0A2B4SFP8"/>
<evidence type="ECO:0000313" key="2">
    <source>
        <dbReference type="Proteomes" id="UP000225706"/>
    </source>
</evidence>
<comment type="caution">
    <text evidence="1">The sequence shown here is derived from an EMBL/GenBank/DDBJ whole genome shotgun (WGS) entry which is preliminary data.</text>
</comment>